<evidence type="ECO:0000256" key="1">
    <source>
        <dbReference type="SAM" id="MobiDB-lite"/>
    </source>
</evidence>
<evidence type="ECO:0000313" key="3">
    <source>
        <dbReference type="EMBL" id="MBR7838164.1"/>
    </source>
</evidence>
<feature type="region of interest" description="Disordered" evidence="1">
    <location>
        <begin position="619"/>
        <end position="649"/>
    </location>
</feature>
<comment type="caution">
    <text evidence="3">The sequence shown here is derived from an EMBL/GenBank/DDBJ whole genome shotgun (WGS) entry which is preliminary data.</text>
</comment>
<organism evidence="3 4">
    <name type="scientific">Actinospica durhamensis</name>
    <dbReference type="NCBI Taxonomy" id="1508375"/>
    <lineage>
        <taxon>Bacteria</taxon>
        <taxon>Bacillati</taxon>
        <taxon>Actinomycetota</taxon>
        <taxon>Actinomycetes</taxon>
        <taxon>Catenulisporales</taxon>
        <taxon>Actinospicaceae</taxon>
        <taxon>Actinospica</taxon>
    </lineage>
</organism>
<feature type="chain" id="PRO_5037716407" evidence="2">
    <location>
        <begin position="32"/>
        <end position="709"/>
    </location>
</feature>
<accession>A0A941EZL2</accession>
<keyword evidence="4" id="KW-1185">Reference proteome</keyword>
<feature type="signal peptide" evidence="2">
    <location>
        <begin position="1"/>
        <end position="31"/>
    </location>
</feature>
<proteinExistence type="predicted"/>
<name>A0A941EZL2_9ACTN</name>
<gene>
    <name evidence="3" type="ORF">KDL01_33135</name>
</gene>
<dbReference type="RefSeq" id="WP_212532623.1">
    <property type="nucleotide sequence ID" value="NZ_JAGSOG010000263.1"/>
</dbReference>
<keyword evidence="2" id="KW-0732">Signal</keyword>
<dbReference type="AlphaFoldDB" id="A0A941EZL2"/>
<dbReference type="Proteomes" id="UP000675781">
    <property type="component" value="Unassembled WGS sequence"/>
</dbReference>
<dbReference type="EMBL" id="JAGSOG010000263">
    <property type="protein sequence ID" value="MBR7838164.1"/>
    <property type="molecule type" value="Genomic_DNA"/>
</dbReference>
<dbReference type="Gene3D" id="2.80.10.50">
    <property type="match status" value="1"/>
</dbReference>
<reference evidence="3" key="1">
    <citation type="submission" date="2021-04" db="EMBL/GenBank/DDBJ databases">
        <title>Genome based classification of Actinospica acidithermotolerans sp. nov., an actinobacterium isolated from an Indonesian hot spring.</title>
        <authorList>
            <person name="Kusuma A.B."/>
            <person name="Putra K.E."/>
            <person name="Nafisah S."/>
            <person name="Loh J."/>
            <person name="Nouioui I."/>
            <person name="Goodfellow M."/>
        </authorList>
    </citation>
    <scope>NUCLEOTIDE SEQUENCE</scope>
    <source>
        <strain evidence="3">CSCA 57</strain>
    </source>
</reference>
<protein>
    <submittedName>
        <fullName evidence="3">RICIN domain-containing protein</fullName>
    </submittedName>
</protein>
<sequence length="709" mass="73093">MSLPRLLAPRRALPVALLALGAALLGPSAEAATPLYPTYTLDASHTLSSSLVGDIAGSAFTDTSGTFHWLSSYADYTTTDSGSYTTTFTNTDLGALNAGVGSSTTSVADDTYYNRSGSLCYQVDKAAAHAAPSPYEDDHCDVVGVWVDPSTGTWYGVVNDEYDFDPWVTSGLTTAQRITTGIHANRILTAYSTDDGTDWNYGGEILTSPFTDNDAFDATATPGNTWDYGVAGVRLFVDYSTGYFYVVYNTTIKMKPGYTTVATWPSLARAPISGKMAPGTWNKYDNGSWTQPGIGGVDGNVGNALGLVASYTPATDQINFTGTGADASSVDYRSVYVTSGGSFTFEDASGATYTAYPSTGTIDNSSGTSVGSVTYQDPALNSSVTVTGTGSAVTIAITNAAGSTQSATVTNMVLEDTTTHRLYLSPTEVNESALTYNTYAEAYLSVGYDTDVYTTSDLGKPNSLAVVGVEPSGASSSYLTSLDYGSLTNQNISTRSYRMVSALTGGMWDVTMYPHSSSQPDYVVGKTPVDGSGTAISSSSDYSLTVGGTALTDSGGSGSTAGEWQLVPVADSFSTSYPSGVYKLENVATGAYLQVSGATAAAQRAIGASVTTGAAQANYSSTGNSGNGSPGGSDQWYLEPIGSDTPATLSSSSSAATVSAATNTSLAGVGTYKLVNRNSGLALEYVNGSWQLAGQSFGDAGQTLGITLG</sequence>
<dbReference type="CDD" id="cd00161">
    <property type="entry name" value="beta-trefoil_Ricin-like"/>
    <property type="match status" value="1"/>
</dbReference>
<evidence type="ECO:0000313" key="4">
    <source>
        <dbReference type="Proteomes" id="UP000675781"/>
    </source>
</evidence>
<evidence type="ECO:0000256" key="2">
    <source>
        <dbReference type="SAM" id="SignalP"/>
    </source>
</evidence>